<dbReference type="InterPro" id="IPR001466">
    <property type="entry name" value="Beta-lactam-related"/>
</dbReference>
<reference evidence="2" key="1">
    <citation type="submission" date="2023-06" db="EMBL/GenBank/DDBJ databases">
        <title>Draft genome sequence of Nocardioides sp. SOB72.</title>
        <authorList>
            <person name="Zhang G."/>
        </authorList>
    </citation>
    <scope>NUCLEOTIDE SEQUENCE</scope>
    <source>
        <strain evidence="2">SOB72</strain>
    </source>
</reference>
<sequence>MSRRRPTPSVEEVLARRADDGTGVVVAVRTPAGSTFHSRGELPDGAASLLEIGSVTKTMTALLLADLARDGVVGLDDPVADHLPVAPPVEGRPITLRDLATHHSGLPRLPRGAWWPGMTSARHDPYARYDEATLSAAVRATRPRVEPGRRFGYSNLGGGLLGWALARAAGTDYATLLADRLTGPLGLVDTGVAVPAGQEHRLAPGHGWRGRPAGRWDLGLLAGAGGVVSTAADLTRYLGAFDTAYDGPLAGAAADTRAPQHPAGRVGRAQVGLGWLLAPDGMLFHDGGTGGYRSFAATRPDLGVSVVVLSARARGVTGFGILLLRAAVDAVPPAVPSGG</sequence>
<keyword evidence="3" id="KW-1185">Reference proteome</keyword>
<dbReference type="PANTHER" id="PTHR46825:SF9">
    <property type="entry name" value="BETA-LACTAMASE-RELATED DOMAIN-CONTAINING PROTEIN"/>
    <property type="match status" value="1"/>
</dbReference>
<dbReference type="EC" id="3.1.1.103" evidence="2"/>
<dbReference type="RefSeq" id="WP_300958815.1">
    <property type="nucleotide sequence ID" value="NZ_JAUHJR010000001.1"/>
</dbReference>
<evidence type="ECO:0000259" key="1">
    <source>
        <dbReference type="Pfam" id="PF00144"/>
    </source>
</evidence>
<keyword evidence="2" id="KW-0378">Hydrolase</keyword>
<protein>
    <submittedName>
        <fullName evidence="2">Serine hydrolase domain-containing protein</fullName>
        <ecNumber evidence="2">3.1.1.103</ecNumber>
    </submittedName>
</protein>
<dbReference type="Proteomes" id="UP001168537">
    <property type="component" value="Unassembled WGS sequence"/>
</dbReference>
<comment type="caution">
    <text evidence="2">The sequence shown here is derived from an EMBL/GenBank/DDBJ whole genome shotgun (WGS) entry which is preliminary data.</text>
</comment>
<organism evidence="2 3">
    <name type="scientific">Nocardioides abyssi</name>
    <dbReference type="NCBI Taxonomy" id="3058370"/>
    <lineage>
        <taxon>Bacteria</taxon>
        <taxon>Bacillati</taxon>
        <taxon>Actinomycetota</taxon>
        <taxon>Actinomycetes</taxon>
        <taxon>Propionibacteriales</taxon>
        <taxon>Nocardioidaceae</taxon>
        <taxon>Nocardioides</taxon>
    </lineage>
</organism>
<name>A0ABT8EPC7_9ACTN</name>
<dbReference type="InterPro" id="IPR012338">
    <property type="entry name" value="Beta-lactam/transpept-like"/>
</dbReference>
<feature type="domain" description="Beta-lactamase-related" evidence="1">
    <location>
        <begin position="22"/>
        <end position="315"/>
    </location>
</feature>
<dbReference type="PANTHER" id="PTHR46825">
    <property type="entry name" value="D-ALANYL-D-ALANINE-CARBOXYPEPTIDASE/ENDOPEPTIDASE AMPH"/>
    <property type="match status" value="1"/>
</dbReference>
<dbReference type="Gene3D" id="3.40.710.10">
    <property type="entry name" value="DD-peptidase/beta-lactamase superfamily"/>
    <property type="match status" value="1"/>
</dbReference>
<proteinExistence type="predicted"/>
<gene>
    <name evidence="2" type="ORF">QWY29_01150</name>
</gene>
<dbReference type="EMBL" id="JAUHJR010000001">
    <property type="protein sequence ID" value="MDN4159944.1"/>
    <property type="molecule type" value="Genomic_DNA"/>
</dbReference>
<dbReference type="GO" id="GO:0016787">
    <property type="term" value="F:hydrolase activity"/>
    <property type="evidence" value="ECO:0007669"/>
    <property type="project" value="UniProtKB-KW"/>
</dbReference>
<dbReference type="SUPFAM" id="SSF56601">
    <property type="entry name" value="beta-lactamase/transpeptidase-like"/>
    <property type="match status" value="1"/>
</dbReference>
<accession>A0ABT8EPC7</accession>
<dbReference type="InterPro" id="IPR050491">
    <property type="entry name" value="AmpC-like"/>
</dbReference>
<evidence type="ECO:0000313" key="2">
    <source>
        <dbReference type="EMBL" id="MDN4159944.1"/>
    </source>
</evidence>
<evidence type="ECO:0000313" key="3">
    <source>
        <dbReference type="Proteomes" id="UP001168537"/>
    </source>
</evidence>
<dbReference type="Pfam" id="PF00144">
    <property type="entry name" value="Beta-lactamase"/>
    <property type="match status" value="1"/>
</dbReference>